<proteinExistence type="predicted"/>
<keyword evidence="2" id="KW-1185">Reference proteome</keyword>
<dbReference type="KEGG" id="rht:NT26_1064"/>
<evidence type="ECO:0000313" key="2">
    <source>
        <dbReference type="Proteomes" id="UP000010792"/>
    </source>
</evidence>
<sequence length="127" mass="13991">MLLQGVDEIFLEIIRRQGLVGDLAQRNDRVLVVVAVHRDRRTLGDLTCTMAGQKHELKAVVDFIDAIFYGDTGHCLSFAVVISGIQTPDTGIDGRIQVFPDQQAVTSPPSSRSAGFYPLKFLEKCES</sequence>
<accession>L0NCG3</accession>
<name>L0NCG3_9HYPH</name>
<organism evidence="1 2">
    <name type="scientific">Pseudorhizobium banfieldiae</name>
    <dbReference type="NCBI Taxonomy" id="1125847"/>
    <lineage>
        <taxon>Bacteria</taxon>
        <taxon>Pseudomonadati</taxon>
        <taxon>Pseudomonadota</taxon>
        <taxon>Alphaproteobacteria</taxon>
        <taxon>Hyphomicrobiales</taxon>
        <taxon>Rhizobiaceae</taxon>
        <taxon>Rhizobium/Agrobacterium group</taxon>
        <taxon>Pseudorhizobium</taxon>
    </lineage>
</organism>
<dbReference type="AlphaFoldDB" id="L0NCG3"/>
<protein>
    <submittedName>
        <fullName evidence="1">Uncharacterized protein</fullName>
    </submittedName>
</protein>
<evidence type="ECO:0000313" key="1">
    <source>
        <dbReference type="EMBL" id="CCF18788.1"/>
    </source>
</evidence>
<dbReference type="AntiFam" id="ANF00230">
    <property type="entry name" value="Shadow ORF (opposite rpoZ)"/>
</dbReference>
<dbReference type="Proteomes" id="UP000010792">
    <property type="component" value="Chromosome"/>
</dbReference>
<gene>
    <name evidence="1" type="ORF">NT26_1064</name>
</gene>
<dbReference type="STRING" id="1125847.NT26_1064"/>
<dbReference type="EMBL" id="FO082820">
    <property type="protein sequence ID" value="CCF18788.1"/>
    <property type="molecule type" value="Genomic_DNA"/>
</dbReference>
<reference evidence="1 2" key="1">
    <citation type="journal article" date="2013" name="Genome Biol. Evol.">
        <title>Life in an arsenic-containing gold mine: genome and physiology of the autotrophic arsenite-oxidizing bacterium rhizobium sp. NT-26.</title>
        <authorList>
            <person name="Andres J."/>
            <person name="Arsene-Ploetze F."/>
            <person name="Barbe V."/>
            <person name="Brochier-Armanet C."/>
            <person name="Cleiss-Arnold J."/>
            <person name="Coppee J.Y."/>
            <person name="Dillies M.A."/>
            <person name="Geist"/>
            <person name="L"/>
            <person name="Joublin A."/>
            <person name="Koechler S."/>
            <person name="Lassalle F."/>
            <person name="Marchal M."/>
            <person name="Medigue C."/>
            <person name="Muller D."/>
            <person name="Nesme X."/>
            <person name="Plewniak F."/>
            <person name="Proux C."/>
            <person name="Ramirez-Bahena M.H."/>
            <person name="Schenowitz C."/>
            <person name="Sismeiro O."/>
            <person name="Vallenet D."/>
            <person name="Santini J.M."/>
            <person name="Bertin P.N."/>
        </authorList>
    </citation>
    <scope>NUCLEOTIDE SEQUENCE [LARGE SCALE GENOMIC DNA]</scope>
    <source>
        <strain evidence="1 2">NT-26</strain>
    </source>
</reference>